<protein>
    <submittedName>
        <fullName evidence="7">Serine/threonine-protein kinase TIO-like</fullName>
    </submittedName>
</protein>
<accession>A0A6P4XZZ4</accession>
<dbReference type="PANTHER" id="PTHR44167:SF24">
    <property type="entry name" value="SERINE_THREONINE-PROTEIN KINASE CHK2"/>
    <property type="match status" value="1"/>
</dbReference>
<comment type="similarity">
    <text evidence="4">Belongs to the protein kinase superfamily.</text>
</comment>
<evidence type="ECO:0000313" key="7">
    <source>
        <dbReference type="RefSeq" id="XP_019615989.1"/>
    </source>
</evidence>
<dbReference type="PROSITE" id="PS50011">
    <property type="entry name" value="PROTEIN_KINASE_DOM"/>
    <property type="match status" value="1"/>
</dbReference>
<dbReference type="GO" id="GO:0004674">
    <property type="term" value="F:protein serine/threonine kinase activity"/>
    <property type="evidence" value="ECO:0007669"/>
    <property type="project" value="UniProtKB-KW"/>
</dbReference>
<dbReference type="GO" id="GO:0005524">
    <property type="term" value="F:ATP binding"/>
    <property type="evidence" value="ECO:0007669"/>
    <property type="project" value="UniProtKB-UniRule"/>
</dbReference>
<dbReference type="CDD" id="cd00180">
    <property type="entry name" value="PKc"/>
    <property type="match status" value="1"/>
</dbReference>
<dbReference type="InterPro" id="IPR008271">
    <property type="entry name" value="Ser/Thr_kinase_AS"/>
</dbReference>
<dbReference type="AlphaFoldDB" id="A0A6P4XZZ4"/>
<dbReference type="KEGG" id="bbel:109463578"/>
<feature type="binding site" evidence="3">
    <location>
        <position position="78"/>
    </location>
    <ligand>
        <name>ATP</name>
        <dbReference type="ChEBI" id="CHEBI:30616"/>
    </ligand>
</feature>
<dbReference type="InterPro" id="IPR011009">
    <property type="entry name" value="Kinase-like_dom_sf"/>
</dbReference>
<evidence type="ECO:0000259" key="5">
    <source>
        <dbReference type="PROSITE" id="PS50011"/>
    </source>
</evidence>
<dbReference type="GeneID" id="109463578"/>
<dbReference type="InterPro" id="IPR017441">
    <property type="entry name" value="Protein_kinase_ATP_BS"/>
</dbReference>
<evidence type="ECO:0000256" key="4">
    <source>
        <dbReference type="RuleBase" id="RU000304"/>
    </source>
</evidence>
<keyword evidence="6" id="KW-1185">Reference proteome</keyword>
<keyword evidence="4" id="KW-0418">Kinase</keyword>
<proteinExistence type="inferred from homology"/>
<dbReference type="SUPFAM" id="SSF56112">
    <property type="entry name" value="Protein kinase-like (PK-like)"/>
    <property type="match status" value="1"/>
</dbReference>
<dbReference type="PROSITE" id="PS00107">
    <property type="entry name" value="PROTEIN_KINASE_ATP"/>
    <property type="match status" value="1"/>
</dbReference>
<keyword evidence="4" id="KW-0723">Serine/threonine-protein kinase</keyword>
<dbReference type="RefSeq" id="XP_019615989.1">
    <property type="nucleotide sequence ID" value="XM_019760430.1"/>
</dbReference>
<dbReference type="GO" id="GO:0005634">
    <property type="term" value="C:nucleus"/>
    <property type="evidence" value="ECO:0007669"/>
    <property type="project" value="TreeGrafter"/>
</dbReference>
<evidence type="ECO:0000256" key="3">
    <source>
        <dbReference type="PROSITE-ProRule" id="PRU10141"/>
    </source>
</evidence>
<feature type="domain" description="Protein kinase" evidence="5">
    <location>
        <begin position="51"/>
        <end position="313"/>
    </location>
</feature>
<dbReference type="Gene3D" id="3.30.200.20">
    <property type="entry name" value="Phosphorylase Kinase, domain 1"/>
    <property type="match status" value="1"/>
</dbReference>
<dbReference type="PANTHER" id="PTHR44167">
    <property type="entry name" value="OVARIAN-SPECIFIC SERINE/THREONINE-PROTEIN KINASE LOK-RELATED"/>
    <property type="match status" value="1"/>
</dbReference>
<evidence type="ECO:0000313" key="6">
    <source>
        <dbReference type="Proteomes" id="UP000515135"/>
    </source>
</evidence>
<keyword evidence="2 3" id="KW-0067">ATP-binding</keyword>
<dbReference type="Proteomes" id="UP000515135">
    <property type="component" value="Unplaced"/>
</dbReference>
<dbReference type="FunFam" id="1.10.510.10:FF:002727">
    <property type="match status" value="1"/>
</dbReference>
<dbReference type="GO" id="GO:0005737">
    <property type="term" value="C:cytoplasm"/>
    <property type="evidence" value="ECO:0007669"/>
    <property type="project" value="TreeGrafter"/>
</dbReference>
<evidence type="ECO:0000256" key="2">
    <source>
        <dbReference type="ARBA" id="ARBA00022840"/>
    </source>
</evidence>
<keyword evidence="4" id="KW-0808">Transferase</keyword>
<dbReference type="PROSITE" id="PS00108">
    <property type="entry name" value="PROTEIN_KINASE_ST"/>
    <property type="match status" value="1"/>
</dbReference>
<reference evidence="7" key="1">
    <citation type="submission" date="2025-08" db="UniProtKB">
        <authorList>
            <consortium name="RefSeq"/>
        </authorList>
    </citation>
    <scope>IDENTIFICATION</scope>
    <source>
        <tissue evidence="7">Gonad</tissue>
    </source>
</reference>
<dbReference type="InterPro" id="IPR000719">
    <property type="entry name" value="Prot_kinase_dom"/>
</dbReference>
<keyword evidence="1 3" id="KW-0547">Nucleotide-binding</keyword>
<dbReference type="Gene3D" id="1.10.510.10">
    <property type="entry name" value="Transferase(Phosphotransferase) domain 1"/>
    <property type="match status" value="1"/>
</dbReference>
<evidence type="ECO:0000256" key="1">
    <source>
        <dbReference type="ARBA" id="ARBA00022741"/>
    </source>
</evidence>
<dbReference type="OrthoDB" id="9989993at2759"/>
<gene>
    <name evidence="7" type="primary">LOC109463578</name>
</gene>
<sequence>MAGYYLSQRMTPYERMMMEERGLGTADPRAEIHEKVQQAGIPLIQETDYQIVENGLVGTGTFGKVYKGTYEEDEVAVKEIQMGRKVKLTDHQIREIQIHGLLPGHKNVASLLAVSIGKNLRMICNFIDGRSLDEIIFEEDEIPKILKIPAHEEPYVALQIAEGVAHLHDCGIIHRDLKPENVMVDTKRHAFICDLGTAKVEHHNNLSVIETMMKPGSPIFLAPECSVDGLDADYASDIWSLGCTLAELFAREEIWETEDIEFELKRFLKDRKEPDGLKDVREPFKTLVRKLLSYDPKNRITAFDAVTELKKTFDWKKYEQYKELASKPGFRKRRALSAPN</sequence>
<dbReference type="SMART" id="SM00220">
    <property type="entry name" value="S_TKc"/>
    <property type="match status" value="1"/>
</dbReference>
<dbReference type="GO" id="GO:0044773">
    <property type="term" value="P:mitotic DNA damage checkpoint signaling"/>
    <property type="evidence" value="ECO:0007669"/>
    <property type="project" value="TreeGrafter"/>
</dbReference>
<dbReference type="Pfam" id="PF00069">
    <property type="entry name" value="Pkinase"/>
    <property type="match status" value="1"/>
</dbReference>
<organism evidence="6 7">
    <name type="scientific">Branchiostoma belcheri</name>
    <name type="common">Amphioxus</name>
    <dbReference type="NCBI Taxonomy" id="7741"/>
    <lineage>
        <taxon>Eukaryota</taxon>
        <taxon>Metazoa</taxon>
        <taxon>Chordata</taxon>
        <taxon>Cephalochordata</taxon>
        <taxon>Leptocardii</taxon>
        <taxon>Amphioxiformes</taxon>
        <taxon>Branchiostomatidae</taxon>
        <taxon>Branchiostoma</taxon>
    </lineage>
</organism>
<name>A0A6P4XZZ4_BRABE</name>